<feature type="domain" description="J" evidence="2">
    <location>
        <begin position="110"/>
        <end position="176"/>
    </location>
</feature>
<evidence type="ECO:0000313" key="4">
    <source>
        <dbReference type="Proteomes" id="UP000238479"/>
    </source>
</evidence>
<dbReference type="PANTHER" id="PTHR44240">
    <property type="entry name" value="DNAJ DOMAIN (PROKARYOTIC HEAT SHOCK PROTEIN)-RELATED"/>
    <property type="match status" value="1"/>
</dbReference>
<dbReference type="Gramene" id="PRQ27219">
    <property type="protein sequence ID" value="PRQ27219"/>
    <property type="gene ID" value="RchiOBHm_Chr6g0303011"/>
</dbReference>
<dbReference type="InterPro" id="IPR036869">
    <property type="entry name" value="J_dom_sf"/>
</dbReference>
<evidence type="ECO:0000259" key="2">
    <source>
        <dbReference type="PROSITE" id="PS50076"/>
    </source>
</evidence>
<evidence type="ECO:0000256" key="1">
    <source>
        <dbReference type="SAM" id="MobiDB-lite"/>
    </source>
</evidence>
<dbReference type="PROSITE" id="PS50076">
    <property type="entry name" value="DNAJ_2"/>
    <property type="match status" value="1"/>
</dbReference>
<reference evidence="3 4" key="1">
    <citation type="journal article" date="2018" name="Nat. Genet.">
        <title>The Rosa genome provides new insights in the design of modern roses.</title>
        <authorList>
            <person name="Bendahmane M."/>
        </authorList>
    </citation>
    <scope>NUCLEOTIDE SEQUENCE [LARGE SCALE GENOMIC DNA]</scope>
    <source>
        <strain evidence="4">cv. Old Blush</strain>
    </source>
</reference>
<keyword evidence="4" id="KW-1185">Reference proteome</keyword>
<sequence>MEWISPWFVNLTTVNETSSFGPFLYKSQSPHTNFVRNLHPTSLSKQPEIHTMMSISSSSFTASSSLFSGRTLVIDAPNSPSSIKYRPMSISASCASTVDRPRIHIGTNPSLYEVLGIHTGATCQEIKTAYRRLARVVHPDATAANGQSSSDEFMKVHEAYATLSDAQKRADYDRRMLIRRPVPMSSSFSMSSSTGRRWETDQCW</sequence>
<dbReference type="OMA" id="HEFIKVH"/>
<dbReference type="AlphaFoldDB" id="A0A2P6PZ80"/>
<dbReference type="InterPro" id="IPR001623">
    <property type="entry name" value="DnaJ_domain"/>
</dbReference>
<dbReference type="STRING" id="74649.A0A2P6PZ80"/>
<dbReference type="PRINTS" id="PR00625">
    <property type="entry name" value="JDOMAIN"/>
</dbReference>
<evidence type="ECO:0000313" key="3">
    <source>
        <dbReference type="EMBL" id="PRQ27219.1"/>
    </source>
</evidence>
<accession>A0A2P6PZ80</accession>
<dbReference type="SUPFAM" id="SSF46565">
    <property type="entry name" value="Chaperone J-domain"/>
    <property type="match status" value="1"/>
</dbReference>
<organism evidence="3 4">
    <name type="scientific">Rosa chinensis</name>
    <name type="common">China rose</name>
    <dbReference type="NCBI Taxonomy" id="74649"/>
    <lineage>
        <taxon>Eukaryota</taxon>
        <taxon>Viridiplantae</taxon>
        <taxon>Streptophyta</taxon>
        <taxon>Embryophyta</taxon>
        <taxon>Tracheophyta</taxon>
        <taxon>Spermatophyta</taxon>
        <taxon>Magnoliopsida</taxon>
        <taxon>eudicotyledons</taxon>
        <taxon>Gunneridae</taxon>
        <taxon>Pentapetalae</taxon>
        <taxon>rosids</taxon>
        <taxon>fabids</taxon>
        <taxon>Rosales</taxon>
        <taxon>Rosaceae</taxon>
        <taxon>Rosoideae</taxon>
        <taxon>Rosoideae incertae sedis</taxon>
        <taxon>Rosa</taxon>
    </lineage>
</organism>
<dbReference type="Proteomes" id="UP000238479">
    <property type="component" value="Chromosome 6"/>
</dbReference>
<name>A0A2P6PZ80_ROSCH</name>
<comment type="caution">
    <text evidence="3">The sequence shown here is derived from an EMBL/GenBank/DDBJ whole genome shotgun (WGS) entry which is preliminary data.</text>
</comment>
<feature type="region of interest" description="Disordered" evidence="1">
    <location>
        <begin position="185"/>
        <end position="204"/>
    </location>
</feature>
<gene>
    <name evidence="3" type="ORF">RchiOBHm_Chr6g0303011</name>
</gene>
<dbReference type="InterPro" id="IPR052276">
    <property type="entry name" value="Diphthamide-biosynth_chaperone"/>
</dbReference>
<dbReference type="PROSITE" id="PS00636">
    <property type="entry name" value="DNAJ_1"/>
    <property type="match status" value="1"/>
</dbReference>
<dbReference type="PANTHER" id="PTHR44240:SF22">
    <property type="entry name" value="CHAPERONE PROTEIN DNAJ 11, CHLOROPLASTIC-LIKE"/>
    <property type="match status" value="1"/>
</dbReference>
<proteinExistence type="predicted"/>
<dbReference type="InterPro" id="IPR018253">
    <property type="entry name" value="DnaJ_domain_CS"/>
</dbReference>
<protein>
    <submittedName>
        <fullName evidence="3">Putative DnaJ domain-containing protein</fullName>
    </submittedName>
</protein>
<dbReference type="CDD" id="cd06257">
    <property type="entry name" value="DnaJ"/>
    <property type="match status" value="1"/>
</dbReference>
<dbReference type="Pfam" id="PF00226">
    <property type="entry name" value="DnaJ"/>
    <property type="match status" value="1"/>
</dbReference>
<dbReference type="EMBL" id="PDCK01000044">
    <property type="protein sequence ID" value="PRQ27219.1"/>
    <property type="molecule type" value="Genomic_DNA"/>
</dbReference>
<dbReference type="Gene3D" id="1.10.287.110">
    <property type="entry name" value="DnaJ domain"/>
    <property type="match status" value="1"/>
</dbReference>
<dbReference type="SMART" id="SM00271">
    <property type="entry name" value="DnaJ"/>
    <property type="match status" value="1"/>
</dbReference>